<dbReference type="InterPro" id="IPR026170">
    <property type="entry name" value="FAM173A/B"/>
</dbReference>
<dbReference type="EMBL" id="BMYK01000016">
    <property type="protein sequence ID" value="GHC92644.1"/>
    <property type="molecule type" value="Genomic_DNA"/>
</dbReference>
<dbReference type="SUPFAM" id="SSF53335">
    <property type="entry name" value="S-adenosyl-L-methionine-dependent methyltransferases"/>
    <property type="match status" value="1"/>
</dbReference>
<evidence type="ECO:0000256" key="1">
    <source>
        <dbReference type="ARBA" id="ARBA00022603"/>
    </source>
</evidence>
<gene>
    <name evidence="7" type="ORF">GCM10007320_42850</name>
</gene>
<keyword evidence="8" id="KW-1185">Reference proteome</keyword>
<keyword evidence="3" id="KW-0949">S-adenosyl-L-methionine</keyword>
<sequence>MTFTAQASLSRRLAVLSLAGLAASATLAQNSGYEPQRGQAGKDVIWIPTPDETVTRMLQMAEVQPTDRVFDLGSGDGKIAIAAAREFGARATGLEYNPDMVGLSNRRAQEAGVADKVQFRQADIFQADFSSATVVTMYLLPALNLRLRPLLFKMAPGTRVVSHSFTMGDWTPDETARAGYGDVYLWHVPANASGNWKLTGAGLPEAALSIAQRYQVLSGDAVFGELRASLVRPRITGAQIGFGLRDPKGQLWQFEGKVDGARITGTATRPGQAGVPFEARRTGEAAPIAPTTAAAEQEASAFAASTAR</sequence>
<evidence type="ECO:0000313" key="8">
    <source>
        <dbReference type="Proteomes" id="UP000626210"/>
    </source>
</evidence>
<keyword evidence="1 7" id="KW-0489">Methyltransferase</keyword>
<dbReference type="PANTHER" id="PTHR13610">
    <property type="entry name" value="METHYLTRANSFERASE DOMAIN-CONTAINING PROTEIN"/>
    <property type="match status" value="1"/>
</dbReference>
<evidence type="ECO:0000259" key="6">
    <source>
        <dbReference type="Pfam" id="PF13649"/>
    </source>
</evidence>
<keyword evidence="5" id="KW-0732">Signal</keyword>
<feature type="compositionally biased region" description="Low complexity" evidence="4">
    <location>
        <begin position="284"/>
        <end position="308"/>
    </location>
</feature>
<evidence type="ECO:0000256" key="2">
    <source>
        <dbReference type="ARBA" id="ARBA00022679"/>
    </source>
</evidence>
<feature type="domain" description="Methyltransferase" evidence="6">
    <location>
        <begin position="69"/>
        <end position="137"/>
    </location>
</feature>
<evidence type="ECO:0000256" key="3">
    <source>
        <dbReference type="ARBA" id="ARBA00022691"/>
    </source>
</evidence>
<keyword evidence="2" id="KW-0808">Transferase</keyword>
<dbReference type="Pfam" id="PF13649">
    <property type="entry name" value="Methyltransf_25"/>
    <property type="match status" value="1"/>
</dbReference>
<dbReference type="PANTHER" id="PTHR13610:SF11">
    <property type="entry name" value="METHYLTRANSFERASE DOMAIN-CONTAINING PROTEIN"/>
    <property type="match status" value="1"/>
</dbReference>
<evidence type="ECO:0000256" key="5">
    <source>
        <dbReference type="SAM" id="SignalP"/>
    </source>
</evidence>
<name>A0ABQ3G695_9BURK</name>
<dbReference type="InterPro" id="IPR041698">
    <property type="entry name" value="Methyltransf_25"/>
</dbReference>
<dbReference type="Proteomes" id="UP000626210">
    <property type="component" value="Unassembled WGS sequence"/>
</dbReference>
<dbReference type="RefSeq" id="WP_229882981.1">
    <property type="nucleotide sequence ID" value="NZ_BMYK01000016.1"/>
</dbReference>
<evidence type="ECO:0000313" key="7">
    <source>
        <dbReference type="EMBL" id="GHC92644.1"/>
    </source>
</evidence>
<feature type="signal peptide" evidence="5">
    <location>
        <begin position="1"/>
        <end position="28"/>
    </location>
</feature>
<evidence type="ECO:0000256" key="4">
    <source>
        <dbReference type="SAM" id="MobiDB-lite"/>
    </source>
</evidence>
<feature type="chain" id="PRO_5046455466" evidence="5">
    <location>
        <begin position="29"/>
        <end position="308"/>
    </location>
</feature>
<organism evidence="7 8">
    <name type="scientific">Pseudorhodoferax aquiterrae</name>
    <dbReference type="NCBI Taxonomy" id="747304"/>
    <lineage>
        <taxon>Bacteria</taxon>
        <taxon>Pseudomonadati</taxon>
        <taxon>Pseudomonadota</taxon>
        <taxon>Betaproteobacteria</taxon>
        <taxon>Burkholderiales</taxon>
        <taxon>Comamonadaceae</taxon>
    </lineage>
</organism>
<dbReference type="Gene3D" id="3.40.50.150">
    <property type="entry name" value="Vaccinia Virus protein VP39"/>
    <property type="match status" value="1"/>
</dbReference>
<protein>
    <submittedName>
        <fullName evidence="7">Methyltransferase</fullName>
    </submittedName>
</protein>
<dbReference type="GO" id="GO:0032259">
    <property type="term" value="P:methylation"/>
    <property type="evidence" value="ECO:0007669"/>
    <property type="project" value="UniProtKB-KW"/>
</dbReference>
<accession>A0ABQ3G695</accession>
<dbReference type="GO" id="GO:0008168">
    <property type="term" value="F:methyltransferase activity"/>
    <property type="evidence" value="ECO:0007669"/>
    <property type="project" value="UniProtKB-KW"/>
</dbReference>
<comment type="caution">
    <text evidence="7">The sequence shown here is derived from an EMBL/GenBank/DDBJ whole genome shotgun (WGS) entry which is preliminary data.</text>
</comment>
<dbReference type="CDD" id="cd02440">
    <property type="entry name" value="AdoMet_MTases"/>
    <property type="match status" value="1"/>
</dbReference>
<proteinExistence type="predicted"/>
<feature type="region of interest" description="Disordered" evidence="4">
    <location>
        <begin position="282"/>
        <end position="308"/>
    </location>
</feature>
<reference evidence="8" key="1">
    <citation type="journal article" date="2019" name="Int. J. Syst. Evol. Microbiol.">
        <title>The Global Catalogue of Microorganisms (GCM) 10K type strain sequencing project: providing services to taxonomists for standard genome sequencing and annotation.</title>
        <authorList>
            <consortium name="The Broad Institute Genomics Platform"/>
            <consortium name="The Broad Institute Genome Sequencing Center for Infectious Disease"/>
            <person name="Wu L."/>
            <person name="Ma J."/>
        </authorList>
    </citation>
    <scope>NUCLEOTIDE SEQUENCE [LARGE SCALE GENOMIC DNA]</scope>
    <source>
        <strain evidence="8">KCTC 23314</strain>
    </source>
</reference>
<dbReference type="InterPro" id="IPR029063">
    <property type="entry name" value="SAM-dependent_MTases_sf"/>
</dbReference>